<dbReference type="InterPro" id="IPR029058">
    <property type="entry name" value="AB_hydrolase_fold"/>
</dbReference>
<dbReference type="Pfam" id="PF00561">
    <property type="entry name" value="Abhydrolase_1"/>
    <property type="match status" value="1"/>
</dbReference>
<dbReference type="Proteomes" id="UP000734854">
    <property type="component" value="Unassembled WGS sequence"/>
</dbReference>
<sequence>MGGEMLSAYGGGEVGATMTWEDEMMSLVDDAWFRYPDDMGEAAAAASSEERDAMDRSDRTSASEFHETSKEEVVVLSETLRDQVGGFLRATGELVAELSRGCWDIMLQSLAAAQHTFVGKKMKGKCVSASRKLGFLNAFLPEDRDPTQAWPVVICVFSLSLMVNTFPKPDGYEVGGKLLWLQLAVLIVSSGNAFRSQPQKKLYVSPPSASRIQLPDGRYIAYHEQGVAVKDARFSVMVPHSFLSSRFAGIPGISTSLLEEYGVRLITYDLPGFGESDPHPGRNLTSSALDMHQVANALGVVDKFWVVGLSSGGLHAWAALRYIPDQIAGAAMFAPIVNPYDSSMNKAERRRTWENWTSKRRLMFILARRFPSLLPYFYRRSFLSGRLGQPEKWLSLSLGEKDKSLLEEPKLSEFWVKNVAESVRQGESKPFVEEAVLQVSNWGFTLADLQVQKQPERKCFLPWLRSLYQKPELKRTGFLGPIHIWQGMDDNVVPPSMIVFIKRMVPGATIHKLPNEGHFSYFWFCDVCHRQIFSTLFGVSKGPLGNVSKAENSEGYNEELTSDTNAEKERLEEVTLD</sequence>
<feature type="compositionally biased region" description="Basic and acidic residues" evidence="1">
    <location>
        <begin position="565"/>
        <end position="577"/>
    </location>
</feature>
<name>A0A8J5G6P4_ZINOF</name>
<evidence type="ECO:0000313" key="4">
    <source>
        <dbReference type="Proteomes" id="UP000734854"/>
    </source>
</evidence>
<dbReference type="AlphaFoldDB" id="A0A8J5G6P4"/>
<reference evidence="3 4" key="1">
    <citation type="submission" date="2020-08" db="EMBL/GenBank/DDBJ databases">
        <title>Plant Genome Project.</title>
        <authorList>
            <person name="Zhang R.-G."/>
        </authorList>
    </citation>
    <scope>NUCLEOTIDE SEQUENCE [LARGE SCALE GENOMIC DNA]</scope>
    <source>
        <tissue evidence="3">Rhizome</tissue>
    </source>
</reference>
<dbReference type="InterPro" id="IPR000073">
    <property type="entry name" value="AB_hydrolase_1"/>
</dbReference>
<feature type="domain" description="AB hydrolase-1" evidence="2">
    <location>
        <begin position="258"/>
        <end position="523"/>
    </location>
</feature>
<feature type="compositionally biased region" description="Basic and acidic residues" evidence="1">
    <location>
        <begin position="48"/>
        <end position="68"/>
    </location>
</feature>
<feature type="region of interest" description="Disordered" evidence="1">
    <location>
        <begin position="548"/>
        <end position="577"/>
    </location>
</feature>
<feature type="region of interest" description="Disordered" evidence="1">
    <location>
        <begin position="44"/>
        <end position="68"/>
    </location>
</feature>
<protein>
    <recommendedName>
        <fullName evidence="2">AB hydrolase-1 domain-containing protein</fullName>
    </recommendedName>
</protein>
<evidence type="ECO:0000256" key="1">
    <source>
        <dbReference type="SAM" id="MobiDB-lite"/>
    </source>
</evidence>
<evidence type="ECO:0000313" key="3">
    <source>
        <dbReference type="EMBL" id="KAG6500916.1"/>
    </source>
</evidence>
<dbReference type="Gene3D" id="3.40.50.1820">
    <property type="entry name" value="alpha/beta hydrolase"/>
    <property type="match status" value="1"/>
</dbReference>
<dbReference type="PANTHER" id="PTHR45763:SF8">
    <property type="entry name" value="ALPHA_BETA-HYDROLASES SUPERFAMILY PROTEIN"/>
    <property type="match status" value="1"/>
</dbReference>
<dbReference type="EMBL" id="JACMSC010000011">
    <property type="protein sequence ID" value="KAG6500916.1"/>
    <property type="molecule type" value="Genomic_DNA"/>
</dbReference>
<evidence type="ECO:0000259" key="2">
    <source>
        <dbReference type="Pfam" id="PF00561"/>
    </source>
</evidence>
<proteinExistence type="predicted"/>
<keyword evidence="4" id="KW-1185">Reference proteome</keyword>
<gene>
    <name evidence="3" type="ORF">ZIOFF_040778</name>
</gene>
<comment type="caution">
    <text evidence="3">The sequence shown here is derived from an EMBL/GenBank/DDBJ whole genome shotgun (WGS) entry which is preliminary data.</text>
</comment>
<organism evidence="3 4">
    <name type="scientific">Zingiber officinale</name>
    <name type="common">Ginger</name>
    <name type="synonym">Amomum zingiber</name>
    <dbReference type="NCBI Taxonomy" id="94328"/>
    <lineage>
        <taxon>Eukaryota</taxon>
        <taxon>Viridiplantae</taxon>
        <taxon>Streptophyta</taxon>
        <taxon>Embryophyta</taxon>
        <taxon>Tracheophyta</taxon>
        <taxon>Spermatophyta</taxon>
        <taxon>Magnoliopsida</taxon>
        <taxon>Liliopsida</taxon>
        <taxon>Zingiberales</taxon>
        <taxon>Zingiberaceae</taxon>
        <taxon>Zingiber</taxon>
    </lineage>
</organism>
<accession>A0A8J5G6P4</accession>
<dbReference type="SUPFAM" id="SSF53474">
    <property type="entry name" value="alpha/beta-Hydrolases"/>
    <property type="match status" value="1"/>
</dbReference>
<dbReference type="PANTHER" id="PTHR45763">
    <property type="entry name" value="HYDROLASE, ALPHA/BETA FOLD FAMILY PROTEIN, EXPRESSED-RELATED"/>
    <property type="match status" value="1"/>
</dbReference>